<feature type="compositionally biased region" description="Basic and acidic residues" evidence="1">
    <location>
        <begin position="15"/>
        <end position="25"/>
    </location>
</feature>
<dbReference type="EMBL" id="UINC01219476">
    <property type="protein sequence ID" value="SVE46953.1"/>
    <property type="molecule type" value="Genomic_DNA"/>
</dbReference>
<gene>
    <name evidence="2" type="ORF">METZ01_LOCUS499807</name>
</gene>
<sequence>MTSTAPRKTRGPSRLTREQRQKAEKVDPQLVDQVYQYWCFVMRPGRKRVPALDAKRYLKVAAAVSDYGVDDCRRAIRGCAASDFHMGRNKQNKRYDDLELIFRDQDHVERFL</sequence>
<protein>
    <submittedName>
        <fullName evidence="2">Uncharacterized protein</fullName>
    </submittedName>
</protein>
<feature type="non-terminal residue" evidence="2">
    <location>
        <position position="112"/>
    </location>
</feature>
<organism evidence="2">
    <name type="scientific">marine metagenome</name>
    <dbReference type="NCBI Taxonomy" id="408172"/>
    <lineage>
        <taxon>unclassified sequences</taxon>
        <taxon>metagenomes</taxon>
        <taxon>ecological metagenomes</taxon>
    </lineage>
</organism>
<dbReference type="AlphaFoldDB" id="A0A383DRR8"/>
<accession>A0A383DRR8</accession>
<name>A0A383DRR8_9ZZZZ</name>
<reference evidence="2" key="1">
    <citation type="submission" date="2018-05" db="EMBL/GenBank/DDBJ databases">
        <authorList>
            <person name="Lanie J.A."/>
            <person name="Ng W.-L."/>
            <person name="Kazmierczak K.M."/>
            <person name="Andrzejewski T.M."/>
            <person name="Davidsen T.M."/>
            <person name="Wayne K.J."/>
            <person name="Tettelin H."/>
            <person name="Glass J.I."/>
            <person name="Rusch D."/>
            <person name="Podicherti R."/>
            <person name="Tsui H.-C.T."/>
            <person name="Winkler M.E."/>
        </authorList>
    </citation>
    <scope>NUCLEOTIDE SEQUENCE</scope>
</reference>
<feature type="region of interest" description="Disordered" evidence="1">
    <location>
        <begin position="1"/>
        <end position="25"/>
    </location>
</feature>
<proteinExistence type="predicted"/>
<evidence type="ECO:0000256" key="1">
    <source>
        <dbReference type="SAM" id="MobiDB-lite"/>
    </source>
</evidence>
<evidence type="ECO:0000313" key="2">
    <source>
        <dbReference type="EMBL" id="SVE46953.1"/>
    </source>
</evidence>